<gene>
    <name evidence="4" type="ORF">FM121_09090</name>
</gene>
<dbReference type="UniPathway" id="UPA00148"/>
<reference evidence="5" key="1">
    <citation type="submission" date="2017-02" db="EMBL/GenBank/DDBJ databases">
        <authorList>
            <person name="Dridi B."/>
        </authorList>
    </citation>
    <scope>NUCLEOTIDE SEQUENCE [LARGE SCALE GENOMIC DNA]</scope>
    <source>
        <strain evidence="5">bH819</strain>
    </source>
</reference>
<dbReference type="OrthoDB" id="9780707at2"/>
<evidence type="ECO:0000313" key="4">
    <source>
        <dbReference type="EMBL" id="SLM86232.1"/>
    </source>
</evidence>
<protein>
    <submittedName>
        <fullName evidence="4">Cobalt-precorrin-6x reductase</fullName>
        <ecNumber evidence="4">1.3.1.54</ecNumber>
    </submittedName>
</protein>
<dbReference type="GO" id="GO:0009236">
    <property type="term" value="P:cobalamin biosynthetic process"/>
    <property type="evidence" value="ECO:0007669"/>
    <property type="project" value="UniProtKB-UniPathway"/>
</dbReference>
<dbReference type="EMBL" id="FWFD01000013">
    <property type="protein sequence ID" value="SLM86232.1"/>
    <property type="molecule type" value="Genomic_DNA"/>
</dbReference>
<keyword evidence="5" id="KW-1185">Reference proteome</keyword>
<comment type="pathway">
    <text evidence="1">Cofactor biosynthesis; adenosylcobalamin biosynthesis.</text>
</comment>
<accession>A0A1X6WPS0</accession>
<dbReference type="PANTHER" id="PTHR36925">
    <property type="entry name" value="COBALT-PRECORRIN-6A REDUCTASE"/>
    <property type="match status" value="1"/>
</dbReference>
<dbReference type="InterPro" id="IPR003723">
    <property type="entry name" value="Precorrin-6x_reduct"/>
</dbReference>
<dbReference type="NCBIfam" id="TIGR00715">
    <property type="entry name" value="precor6x_red"/>
    <property type="match status" value="1"/>
</dbReference>
<evidence type="ECO:0000256" key="1">
    <source>
        <dbReference type="ARBA" id="ARBA00004953"/>
    </source>
</evidence>
<dbReference type="AlphaFoldDB" id="A0A1X6WPS0"/>
<evidence type="ECO:0000256" key="3">
    <source>
        <dbReference type="ARBA" id="ARBA00023002"/>
    </source>
</evidence>
<dbReference type="PROSITE" id="PS51014">
    <property type="entry name" value="COBK_CBIJ"/>
    <property type="match status" value="1"/>
</dbReference>
<dbReference type="EC" id="1.3.1.54" evidence="4"/>
<dbReference type="Pfam" id="PF02571">
    <property type="entry name" value="CbiJ"/>
    <property type="match status" value="1"/>
</dbReference>
<dbReference type="RefSeq" id="WP_086951854.1">
    <property type="nucleotide sequence ID" value="NZ_FWFD01000013.1"/>
</dbReference>
<evidence type="ECO:0000313" key="5">
    <source>
        <dbReference type="Proteomes" id="UP000195918"/>
    </source>
</evidence>
<organism evidence="4 5">
    <name type="scientific">Vagococcus fluvialis bH819</name>
    <dbReference type="NCBI Taxonomy" id="1255619"/>
    <lineage>
        <taxon>Bacteria</taxon>
        <taxon>Bacillati</taxon>
        <taxon>Bacillota</taxon>
        <taxon>Bacilli</taxon>
        <taxon>Lactobacillales</taxon>
        <taxon>Enterococcaceae</taxon>
        <taxon>Vagococcus</taxon>
    </lineage>
</organism>
<dbReference type="Proteomes" id="UP000195918">
    <property type="component" value="Unassembled WGS sequence"/>
</dbReference>
<dbReference type="GO" id="GO:0016994">
    <property type="term" value="F:precorrin-6A reductase activity"/>
    <property type="evidence" value="ECO:0007669"/>
    <property type="project" value="UniProtKB-EC"/>
</dbReference>
<evidence type="ECO:0000256" key="2">
    <source>
        <dbReference type="ARBA" id="ARBA00022573"/>
    </source>
</evidence>
<sequence length="249" mass="27914">MILVLGGTSDSLRIAETLEKKGYDICFSVVTDYGEQLAEKKVAKIVKGRMDQEQMEKFVLEHNVSLILDGTHPFAAIVSKTAIEVSKNSTTDYIRYERPRVDLKEAVKVSSNLEACQWVSEHVSGMIYLTTGSKTLSFFRDNLPLENIVARVLPTAEVLTETEKLGFQAHQIEGIKGPFSVDMNKELLLKNDAKVMITKESGLAGGILEKMEACRQLDIPCVVIAREDITYPKLFNETAELYKSLEEYK</sequence>
<dbReference type="PANTHER" id="PTHR36925:SF1">
    <property type="entry name" value="COBALT-PRECORRIN-6A REDUCTASE"/>
    <property type="match status" value="1"/>
</dbReference>
<keyword evidence="2" id="KW-0169">Cobalamin biosynthesis</keyword>
<keyword evidence="3 4" id="KW-0560">Oxidoreductase</keyword>
<proteinExistence type="predicted"/>
<name>A0A1X6WPS0_9ENTE</name>